<name>A0AAW0RE31_9PEZI</name>
<evidence type="ECO:0000313" key="2">
    <source>
        <dbReference type="EMBL" id="KAK8133011.1"/>
    </source>
</evidence>
<feature type="compositionally biased region" description="Basic and acidic residues" evidence="1">
    <location>
        <begin position="51"/>
        <end position="63"/>
    </location>
</feature>
<feature type="compositionally biased region" description="Low complexity" evidence="1">
    <location>
        <begin position="340"/>
        <end position="353"/>
    </location>
</feature>
<feature type="region of interest" description="Disordered" evidence="1">
    <location>
        <begin position="615"/>
        <end position="635"/>
    </location>
</feature>
<organism evidence="2 3">
    <name type="scientific">Apiospora kogelbergensis</name>
    <dbReference type="NCBI Taxonomy" id="1337665"/>
    <lineage>
        <taxon>Eukaryota</taxon>
        <taxon>Fungi</taxon>
        <taxon>Dikarya</taxon>
        <taxon>Ascomycota</taxon>
        <taxon>Pezizomycotina</taxon>
        <taxon>Sordariomycetes</taxon>
        <taxon>Xylariomycetidae</taxon>
        <taxon>Amphisphaeriales</taxon>
        <taxon>Apiosporaceae</taxon>
        <taxon>Apiospora</taxon>
    </lineage>
</organism>
<protein>
    <submittedName>
        <fullName evidence="2">Uncharacterized protein</fullName>
    </submittedName>
</protein>
<dbReference type="AlphaFoldDB" id="A0AAW0RE31"/>
<gene>
    <name evidence="2" type="ORF">PG999_001184</name>
</gene>
<dbReference type="PANTHER" id="PTHR37540:SF5">
    <property type="entry name" value="TRANSCRIPTION FACTOR DOMAIN-CONTAINING PROTEIN"/>
    <property type="match status" value="1"/>
</dbReference>
<dbReference type="Proteomes" id="UP001392437">
    <property type="component" value="Unassembled WGS sequence"/>
</dbReference>
<accession>A0AAW0RE31</accession>
<feature type="region of interest" description="Disordered" evidence="1">
    <location>
        <begin position="29"/>
        <end position="67"/>
    </location>
</feature>
<evidence type="ECO:0000313" key="3">
    <source>
        <dbReference type="Proteomes" id="UP001392437"/>
    </source>
</evidence>
<proteinExistence type="predicted"/>
<feature type="region of interest" description="Disordered" evidence="1">
    <location>
        <begin position="451"/>
        <end position="478"/>
    </location>
</feature>
<dbReference type="EMBL" id="JAQQWP010000001">
    <property type="protein sequence ID" value="KAK8133011.1"/>
    <property type="molecule type" value="Genomic_DNA"/>
</dbReference>
<comment type="caution">
    <text evidence="2">The sequence shown here is derived from an EMBL/GenBank/DDBJ whole genome shotgun (WGS) entry which is preliminary data.</text>
</comment>
<feature type="region of interest" description="Disordered" evidence="1">
    <location>
        <begin position="339"/>
        <end position="365"/>
    </location>
</feature>
<dbReference type="PANTHER" id="PTHR37540">
    <property type="entry name" value="TRANSCRIPTION FACTOR (ACR-2), PUTATIVE-RELATED-RELATED"/>
    <property type="match status" value="1"/>
</dbReference>
<keyword evidence="3" id="KW-1185">Reference proteome</keyword>
<reference evidence="2 3" key="1">
    <citation type="submission" date="2023-01" db="EMBL/GenBank/DDBJ databases">
        <title>Analysis of 21 Apiospora genomes using comparative genomics revels a genus with tremendous synthesis potential of carbohydrate active enzymes and secondary metabolites.</title>
        <authorList>
            <person name="Sorensen T."/>
        </authorList>
    </citation>
    <scope>NUCLEOTIDE SEQUENCE [LARGE SCALE GENOMIC DNA]</scope>
    <source>
        <strain evidence="2 3">CBS 117206</strain>
    </source>
</reference>
<sequence length="657" mass="72418">MPELTFISSDPFGKPKVSDRKLIRSSCMKEKNRRIGIDRGAGQVPNASKHSSSDHGPRREAQRRPITRRSLPATDDYFIKRSCNIGHQPSPRKTALAMFSCKVDGAAFELLQWFLATFNENVTYRFQDSVSFEPHQTVNMTWLLEDEAYLHSVLLVASAMWEGGSGSSPSRRELKQSTRSVDYLNKTLTSLREGLSSTTAAATLIAEGHQAPTSTSFSLRDSRISVVATLAILSANVGDSRALRAHMAGLAQMVRLRGGMGSLRKDNPTLYAKIRRVDVIWALYSGEAPVFLTTTTASYQYGNPPLSILPGLYGHHQHVDRHQLLTPFGIPTFASALAGPRPVGSSSRSSFRNPLPPSLPPPRKNTTEHLIGNDHRLLAIFRAQQAASRKMNAALSAGRPLAEVDLRALVAEWQSALMALRGQCTTVAAECLRLALLVVLTTTINLPSSAETTGHLHHHHTEKGQPANDQGRLPSSPQRYPGLAQEFEACIRSLEISLPPSASSFPSPPSSSPGDDEVAEATAENDVFEEEQDDDDDLEADFMLWLLLVGAVSLYGVDGAWLRKLWRCHVLPRKSSDLTCWEQVARRLRRRWVWVDAVHDRLGRHAFEVLTFGRKQQQTSGDEDTEGGGGDAKRSEVIESPKGILWASGWAICPFRL</sequence>
<feature type="region of interest" description="Disordered" evidence="1">
    <location>
        <begin position="500"/>
        <end position="521"/>
    </location>
</feature>
<evidence type="ECO:0000256" key="1">
    <source>
        <dbReference type="SAM" id="MobiDB-lite"/>
    </source>
</evidence>
<feature type="compositionally biased region" description="Pro residues" evidence="1">
    <location>
        <begin position="354"/>
        <end position="363"/>
    </location>
</feature>